<dbReference type="GO" id="GO:0004888">
    <property type="term" value="F:transmembrane signaling receptor activity"/>
    <property type="evidence" value="ECO:0007669"/>
    <property type="project" value="InterPro"/>
</dbReference>
<protein>
    <submittedName>
        <fullName evidence="8">Methyl-accepting chemotaxis protein</fullName>
    </submittedName>
</protein>
<evidence type="ECO:0000256" key="2">
    <source>
        <dbReference type="ARBA" id="ARBA00023224"/>
    </source>
</evidence>
<keyword evidence="5" id="KW-0472">Membrane</keyword>
<evidence type="ECO:0000256" key="1">
    <source>
        <dbReference type="ARBA" id="ARBA00004370"/>
    </source>
</evidence>
<feature type="domain" description="HAMP" evidence="7">
    <location>
        <begin position="199"/>
        <end position="253"/>
    </location>
</feature>
<name>A0A8I0T658_9GAMM</name>
<evidence type="ECO:0000259" key="7">
    <source>
        <dbReference type="PROSITE" id="PS50885"/>
    </source>
</evidence>
<dbReference type="InterPro" id="IPR004089">
    <property type="entry name" value="MCPsignal_dom"/>
</dbReference>
<dbReference type="RefSeq" id="WP_225740791.1">
    <property type="nucleotide sequence ID" value="NZ_AQHF01000030.1"/>
</dbReference>
<evidence type="ECO:0000256" key="4">
    <source>
        <dbReference type="PROSITE-ProRule" id="PRU00284"/>
    </source>
</evidence>
<proteinExistence type="inferred from homology"/>
<dbReference type="EMBL" id="AQHF01000030">
    <property type="protein sequence ID" value="MBE0348092.1"/>
    <property type="molecule type" value="Genomic_DNA"/>
</dbReference>
<dbReference type="PROSITE" id="PS50111">
    <property type="entry name" value="CHEMOTAXIS_TRANSDUC_2"/>
    <property type="match status" value="1"/>
</dbReference>
<reference evidence="8 9" key="1">
    <citation type="submission" date="2015-06" db="EMBL/GenBank/DDBJ databases">
        <title>Genome sequence of Pseudoalteromonas peptidolytica.</title>
        <authorList>
            <person name="Xie B.-B."/>
            <person name="Rong J.-C."/>
            <person name="Qin Q.-L."/>
            <person name="Zhang Y.-Z."/>
        </authorList>
    </citation>
    <scope>NUCLEOTIDE SEQUENCE [LARGE SCALE GENOMIC DNA]</scope>
    <source>
        <strain evidence="8 9">F12-50-A1</strain>
    </source>
</reference>
<keyword evidence="5" id="KW-1133">Transmembrane helix</keyword>
<dbReference type="SMART" id="SM00283">
    <property type="entry name" value="MA"/>
    <property type="match status" value="1"/>
</dbReference>
<dbReference type="InterPro" id="IPR003660">
    <property type="entry name" value="HAMP_dom"/>
</dbReference>
<evidence type="ECO:0000256" key="5">
    <source>
        <dbReference type="SAM" id="Phobius"/>
    </source>
</evidence>
<feature type="transmembrane region" description="Helical" evidence="5">
    <location>
        <begin position="177"/>
        <end position="197"/>
    </location>
</feature>
<dbReference type="FunFam" id="1.10.287.950:FF:000001">
    <property type="entry name" value="Methyl-accepting chemotaxis sensory transducer"/>
    <property type="match status" value="1"/>
</dbReference>
<keyword evidence="2 4" id="KW-0807">Transducer</keyword>
<feature type="domain" description="Methyl-accepting transducer" evidence="6">
    <location>
        <begin position="258"/>
        <end position="494"/>
    </location>
</feature>
<dbReference type="Pfam" id="PF00672">
    <property type="entry name" value="HAMP"/>
    <property type="match status" value="1"/>
</dbReference>
<comment type="subcellular location">
    <subcellularLocation>
        <location evidence="1">Membrane</location>
    </subcellularLocation>
</comment>
<dbReference type="PANTHER" id="PTHR32089:SF112">
    <property type="entry name" value="LYSOZYME-LIKE PROTEIN-RELATED"/>
    <property type="match status" value="1"/>
</dbReference>
<dbReference type="AlphaFoldDB" id="A0A8I0T658"/>
<evidence type="ECO:0000313" key="8">
    <source>
        <dbReference type="EMBL" id="MBE0348092.1"/>
    </source>
</evidence>
<dbReference type="GO" id="GO:0006935">
    <property type="term" value="P:chemotaxis"/>
    <property type="evidence" value="ECO:0007669"/>
    <property type="project" value="InterPro"/>
</dbReference>
<evidence type="ECO:0000313" key="9">
    <source>
        <dbReference type="Proteomes" id="UP000660708"/>
    </source>
</evidence>
<dbReference type="SUPFAM" id="SSF58104">
    <property type="entry name" value="Methyl-accepting chemotaxis protein (MCP) signaling domain"/>
    <property type="match status" value="1"/>
</dbReference>
<sequence>MMNLHSIRVKSSLPTVMLAILLLFVFFGLTTLLSKVQSALEVQTENYLRAVSVILNADRDFYQAQEAYLMLLAGEDRRDDFEENAQQVKQRYQKYIQFMQLHRSELNAFSTFDTKFQNWYRVTSSSIKAPEDNALRLESAKLFSAVRGLLDEAGEFADAKSATSRAQVISEVTQLKWSLGVGAFLLLSIACWIAYWIPKQLANQINFVSDRIAEIASGDGDLTGRIETKGNDEFAKLSRNFNHFLASLQAMVTAVVTDGSELSKLSSKLSKYATQSHDLVDSLGNASHAILGAIHQLSHTSEEVSHVAENSLKEAESSHRYAAQGKTVLTDSKQKIMQLADNMQVALASSMALQKNSENITQVLDVIRGIAEQTNLLALNAAIEAARAGEQGRGFAVVADEVRSLATRTQDSTNDIQKMLEAFSHSVEDSQKTIEDGKEYVDVAVESFAKATELLELIAQSAVKVTELSEQTAHATQQQNCVSTEISSNLTDLNDKTLDGERLSGETHQISDDVLRVTCKLVEELSQFKV</sequence>
<comment type="caution">
    <text evidence="8">The sequence shown here is derived from an EMBL/GenBank/DDBJ whole genome shotgun (WGS) entry which is preliminary data.</text>
</comment>
<dbReference type="Gene3D" id="1.10.287.950">
    <property type="entry name" value="Methyl-accepting chemotaxis protein"/>
    <property type="match status" value="1"/>
</dbReference>
<accession>A0A8I0T658</accession>
<organism evidence="8 9">
    <name type="scientific">Pseudoalteromonas peptidolytica F12-50-A1</name>
    <dbReference type="NCBI Taxonomy" id="1315280"/>
    <lineage>
        <taxon>Bacteria</taxon>
        <taxon>Pseudomonadati</taxon>
        <taxon>Pseudomonadota</taxon>
        <taxon>Gammaproteobacteria</taxon>
        <taxon>Alteromonadales</taxon>
        <taxon>Pseudoalteromonadaceae</taxon>
        <taxon>Pseudoalteromonas</taxon>
    </lineage>
</organism>
<dbReference type="GO" id="GO:0007165">
    <property type="term" value="P:signal transduction"/>
    <property type="evidence" value="ECO:0007669"/>
    <property type="project" value="UniProtKB-KW"/>
</dbReference>
<dbReference type="CDD" id="cd06225">
    <property type="entry name" value="HAMP"/>
    <property type="match status" value="1"/>
</dbReference>
<keyword evidence="9" id="KW-1185">Reference proteome</keyword>
<dbReference type="SMART" id="SM00304">
    <property type="entry name" value="HAMP"/>
    <property type="match status" value="1"/>
</dbReference>
<dbReference type="CDD" id="cd11386">
    <property type="entry name" value="MCP_signal"/>
    <property type="match status" value="1"/>
</dbReference>
<dbReference type="PRINTS" id="PR00260">
    <property type="entry name" value="CHEMTRNSDUCR"/>
</dbReference>
<dbReference type="PANTHER" id="PTHR32089">
    <property type="entry name" value="METHYL-ACCEPTING CHEMOTAXIS PROTEIN MCPB"/>
    <property type="match status" value="1"/>
</dbReference>
<dbReference type="PROSITE" id="PS50885">
    <property type="entry name" value="HAMP"/>
    <property type="match status" value="1"/>
</dbReference>
<dbReference type="InterPro" id="IPR004090">
    <property type="entry name" value="Chemotax_Me-accpt_rcpt"/>
</dbReference>
<gene>
    <name evidence="8" type="primary">mcp</name>
    <name evidence="8" type="ORF">PPEP_a3197</name>
</gene>
<dbReference type="Pfam" id="PF00015">
    <property type="entry name" value="MCPsignal"/>
    <property type="match status" value="1"/>
</dbReference>
<dbReference type="Proteomes" id="UP000660708">
    <property type="component" value="Unassembled WGS sequence"/>
</dbReference>
<evidence type="ECO:0000256" key="3">
    <source>
        <dbReference type="ARBA" id="ARBA00029447"/>
    </source>
</evidence>
<dbReference type="GO" id="GO:0016020">
    <property type="term" value="C:membrane"/>
    <property type="evidence" value="ECO:0007669"/>
    <property type="project" value="UniProtKB-SubCell"/>
</dbReference>
<keyword evidence="5" id="KW-0812">Transmembrane</keyword>
<comment type="similarity">
    <text evidence="3">Belongs to the methyl-accepting chemotaxis (MCP) protein family.</text>
</comment>
<evidence type="ECO:0000259" key="6">
    <source>
        <dbReference type="PROSITE" id="PS50111"/>
    </source>
</evidence>